<keyword evidence="1" id="KW-0472">Membrane</keyword>
<dbReference type="OrthoDB" id="10018222at2"/>
<feature type="transmembrane region" description="Helical" evidence="1">
    <location>
        <begin position="110"/>
        <end position="128"/>
    </location>
</feature>
<feature type="transmembrane region" description="Helical" evidence="1">
    <location>
        <begin position="162"/>
        <end position="182"/>
    </location>
</feature>
<dbReference type="RefSeq" id="WP_134721027.1">
    <property type="nucleotide sequence ID" value="NZ_SDKM01000079.1"/>
</dbReference>
<comment type="caution">
    <text evidence="2">The sequence shown here is derived from an EMBL/GenBank/DDBJ whole genome shotgun (WGS) entry which is preliminary data.</text>
</comment>
<keyword evidence="1" id="KW-1133">Transmembrane helix</keyword>
<dbReference type="AlphaFoldDB" id="A0A4V1XXV4"/>
<dbReference type="EMBL" id="SDKM01000079">
    <property type="protein sequence ID" value="RYP81059.1"/>
    <property type="molecule type" value="Genomic_DNA"/>
</dbReference>
<sequence length="186" mass="18692">MTCGAVLGELARPTARAMAWAPVVAVTSSLLLVAFLLRLADRPADVVLGLGAGAVAAAVVFALHDPAAALLAPVPTSAMARRLLRVALVTALVLPAWLLTAELLPGPGLGLLPLLALASTGIAVAVWLPSGRSVTLAAAVPLVWVTAGQLLGAGLGPVGEAVGWWHAHPTYVVVAALALLVAGRNR</sequence>
<feature type="transmembrane region" description="Helical" evidence="1">
    <location>
        <begin position="135"/>
        <end position="156"/>
    </location>
</feature>
<feature type="transmembrane region" description="Helical" evidence="1">
    <location>
        <begin position="46"/>
        <end position="71"/>
    </location>
</feature>
<proteinExistence type="predicted"/>
<accession>A0A4V1XXV4</accession>
<keyword evidence="1" id="KW-0812">Transmembrane</keyword>
<evidence type="ECO:0000256" key="1">
    <source>
        <dbReference type="SAM" id="Phobius"/>
    </source>
</evidence>
<name>A0A4V1XXV4_9ACTN</name>
<feature type="transmembrane region" description="Helical" evidence="1">
    <location>
        <begin position="83"/>
        <end position="104"/>
    </location>
</feature>
<protein>
    <submittedName>
        <fullName evidence="2">Uncharacterized protein</fullName>
    </submittedName>
</protein>
<gene>
    <name evidence="2" type="ORF">EKO23_24070</name>
</gene>
<keyword evidence="3" id="KW-1185">Reference proteome</keyword>
<evidence type="ECO:0000313" key="3">
    <source>
        <dbReference type="Proteomes" id="UP000295198"/>
    </source>
</evidence>
<feature type="transmembrane region" description="Helical" evidence="1">
    <location>
        <begin position="19"/>
        <end position="40"/>
    </location>
</feature>
<organism evidence="2 3">
    <name type="scientific">Nocardioides guangzhouensis</name>
    <dbReference type="NCBI Taxonomy" id="2497878"/>
    <lineage>
        <taxon>Bacteria</taxon>
        <taxon>Bacillati</taxon>
        <taxon>Actinomycetota</taxon>
        <taxon>Actinomycetes</taxon>
        <taxon>Propionibacteriales</taxon>
        <taxon>Nocardioidaceae</taxon>
        <taxon>Nocardioides</taxon>
    </lineage>
</organism>
<evidence type="ECO:0000313" key="2">
    <source>
        <dbReference type="EMBL" id="RYP81059.1"/>
    </source>
</evidence>
<reference evidence="2 3" key="1">
    <citation type="submission" date="2019-01" db="EMBL/GenBank/DDBJ databases">
        <title>Nocardioides guangzhouensis sp. nov., an actinobacterium isolated from soil.</title>
        <authorList>
            <person name="Fu Y."/>
            <person name="Cai Y."/>
            <person name="Lin Z."/>
            <person name="Chen P."/>
        </authorList>
    </citation>
    <scope>NUCLEOTIDE SEQUENCE [LARGE SCALE GENOMIC DNA]</scope>
    <source>
        <strain evidence="2 3">130</strain>
    </source>
</reference>
<dbReference type="Proteomes" id="UP000295198">
    <property type="component" value="Unassembled WGS sequence"/>
</dbReference>